<evidence type="ECO:0000256" key="11">
    <source>
        <dbReference type="ARBA" id="ARBA00022908"/>
    </source>
</evidence>
<dbReference type="Gene3D" id="2.40.70.10">
    <property type="entry name" value="Acid Proteases"/>
    <property type="match status" value="1"/>
</dbReference>
<dbReference type="InterPro" id="IPR001584">
    <property type="entry name" value="Integrase_cat-core"/>
</dbReference>
<evidence type="ECO:0000256" key="13">
    <source>
        <dbReference type="ARBA" id="ARBA00022932"/>
    </source>
</evidence>
<dbReference type="PROSITE" id="PS50158">
    <property type="entry name" value="ZF_CCHC"/>
    <property type="match status" value="1"/>
</dbReference>
<dbReference type="Pfam" id="PF24626">
    <property type="entry name" value="SH3_Tf2-1"/>
    <property type="match status" value="1"/>
</dbReference>
<evidence type="ECO:0000256" key="7">
    <source>
        <dbReference type="ARBA" id="ARBA00022750"/>
    </source>
</evidence>
<dbReference type="InterPro" id="IPR041588">
    <property type="entry name" value="Integrase_H2C2"/>
</dbReference>
<dbReference type="InterPro" id="IPR056924">
    <property type="entry name" value="SH3_Tf2-1"/>
</dbReference>
<feature type="domain" description="CCHC-type" evidence="18">
    <location>
        <begin position="272"/>
        <end position="287"/>
    </location>
</feature>
<evidence type="ECO:0000256" key="1">
    <source>
        <dbReference type="ARBA" id="ARBA00012493"/>
    </source>
</evidence>
<dbReference type="Pfam" id="PF19259">
    <property type="entry name" value="Ty3_capsid"/>
    <property type="match status" value="1"/>
</dbReference>
<organism evidence="20 21">
    <name type="scientific">Molorchus minor</name>
    <dbReference type="NCBI Taxonomy" id="1323400"/>
    <lineage>
        <taxon>Eukaryota</taxon>
        <taxon>Metazoa</taxon>
        <taxon>Ecdysozoa</taxon>
        <taxon>Arthropoda</taxon>
        <taxon>Hexapoda</taxon>
        <taxon>Insecta</taxon>
        <taxon>Pterygota</taxon>
        <taxon>Neoptera</taxon>
        <taxon>Endopterygota</taxon>
        <taxon>Coleoptera</taxon>
        <taxon>Polyphaga</taxon>
        <taxon>Cucujiformia</taxon>
        <taxon>Chrysomeloidea</taxon>
        <taxon>Cerambycidae</taxon>
        <taxon>Lamiinae</taxon>
        <taxon>Monochamini</taxon>
        <taxon>Molorchus</taxon>
    </lineage>
</organism>
<evidence type="ECO:0000256" key="8">
    <source>
        <dbReference type="ARBA" id="ARBA00022759"/>
    </source>
</evidence>
<evidence type="ECO:0000259" key="19">
    <source>
        <dbReference type="PROSITE" id="PS50994"/>
    </source>
</evidence>
<evidence type="ECO:0000256" key="17">
    <source>
        <dbReference type="SAM" id="MobiDB-lite"/>
    </source>
</evidence>
<evidence type="ECO:0000259" key="18">
    <source>
        <dbReference type="PROSITE" id="PS50158"/>
    </source>
</evidence>
<dbReference type="Gene3D" id="1.10.340.70">
    <property type="match status" value="1"/>
</dbReference>
<keyword evidence="4" id="KW-0548">Nucleotidyltransferase</keyword>
<evidence type="ECO:0000256" key="5">
    <source>
        <dbReference type="ARBA" id="ARBA00022722"/>
    </source>
</evidence>
<dbReference type="PROSITE" id="PS50994">
    <property type="entry name" value="INTEGRASE"/>
    <property type="match status" value="1"/>
</dbReference>
<dbReference type="InterPro" id="IPR021109">
    <property type="entry name" value="Peptidase_aspartic_dom_sf"/>
</dbReference>
<keyword evidence="10" id="KW-0460">Magnesium</keyword>
<dbReference type="InterPro" id="IPR001878">
    <property type="entry name" value="Znf_CCHC"/>
</dbReference>
<evidence type="ECO:0000313" key="20">
    <source>
        <dbReference type="EMBL" id="KAJ8951776.1"/>
    </source>
</evidence>
<comment type="caution">
    <text evidence="20">The sequence shown here is derived from an EMBL/GenBank/DDBJ whole genome shotgun (WGS) entry which is preliminary data.</text>
</comment>
<evidence type="ECO:0000256" key="6">
    <source>
        <dbReference type="ARBA" id="ARBA00022723"/>
    </source>
</evidence>
<dbReference type="EMBL" id="JAPWTJ010003790">
    <property type="protein sequence ID" value="KAJ8951776.1"/>
    <property type="molecule type" value="Genomic_DNA"/>
</dbReference>
<dbReference type="InterPro" id="IPR050951">
    <property type="entry name" value="Retrovirus_Pol_polyprotein"/>
</dbReference>
<dbReference type="SUPFAM" id="SSF53098">
    <property type="entry name" value="Ribonuclease H-like"/>
    <property type="match status" value="1"/>
</dbReference>
<evidence type="ECO:0000256" key="3">
    <source>
        <dbReference type="ARBA" id="ARBA00022679"/>
    </source>
</evidence>
<dbReference type="Gene3D" id="4.10.60.10">
    <property type="entry name" value="Zinc finger, CCHC-type"/>
    <property type="match status" value="1"/>
</dbReference>
<feature type="compositionally biased region" description="Basic residues" evidence="17">
    <location>
        <begin position="768"/>
        <end position="779"/>
    </location>
</feature>
<dbReference type="InterPro" id="IPR012337">
    <property type="entry name" value="RNaseH-like_sf"/>
</dbReference>
<dbReference type="PANTHER" id="PTHR37984:SF5">
    <property type="entry name" value="PROTEIN NYNRIN-LIKE"/>
    <property type="match status" value="1"/>
</dbReference>
<keyword evidence="13" id="KW-0239">DNA-directed DNA polymerase</keyword>
<evidence type="ECO:0000256" key="10">
    <source>
        <dbReference type="ARBA" id="ARBA00022842"/>
    </source>
</evidence>
<evidence type="ECO:0000256" key="2">
    <source>
        <dbReference type="ARBA" id="ARBA00022670"/>
    </source>
</evidence>
<keyword evidence="16" id="KW-0863">Zinc-finger</keyword>
<dbReference type="InterPro" id="IPR036875">
    <property type="entry name" value="Znf_CCHC_sf"/>
</dbReference>
<keyword evidence="21" id="KW-1185">Reference proteome</keyword>
<dbReference type="Gene3D" id="3.30.420.10">
    <property type="entry name" value="Ribonuclease H-like superfamily/Ribonuclease H"/>
    <property type="match status" value="1"/>
</dbReference>
<evidence type="ECO:0000256" key="16">
    <source>
        <dbReference type="PROSITE-ProRule" id="PRU00047"/>
    </source>
</evidence>
<keyword evidence="5" id="KW-0540">Nuclease</keyword>
<keyword evidence="6" id="KW-0479">Metal-binding</keyword>
<keyword evidence="8" id="KW-0255">Endonuclease</keyword>
<keyword evidence="16" id="KW-0862">Zinc</keyword>
<proteinExistence type="predicted"/>
<dbReference type="Proteomes" id="UP001162164">
    <property type="component" value="Unassembled WGS sequence"/>
</dbReference>
<name>A0ABQ9IQD4_9CUCU</name>
<keyword evidence="2" id="KW-0645">Protease</keyword>
<evidence type="ECO:0000256" key="12">
    <source>
        <dbReference type="ARBA" id="ARBA00022918"/>
    </source>
</evidence>
<feature type="region of interest" description="Disordered" evidence="17">
    <location>
        <begin position="760"/>
        <end position="799"/>
    </location>
</feature>
<keyword evidence="3" id="KW-0808">Transferase</keyword>
<keyword evidence="15" id="KW-0233">DNA recombination</keyword>
<dbReference type="SUPFAM" id="SSF57756">
    <property type="entry name" value="Retrovirus zinc finger-like domains"/>
    <property type="match status" value="2"/>
</dbReference>
<keyword evidence="7" id="KW-0064">Aspartyl protease</keyword>
<protein>
    <recommendedName>
        <fullName evidence="1">RNA-directed DNA polymerase</fullName>
        <ecNumber evidence="1">2.7.7.49</ecNumber>
    </recommendedName>
</protein>
<keyword evidence="14" id="KW-0238">DNA-binding</keyword>
<sequence>MTDDQEDQFTRLIAKMQETLIQQNRASTPAPNSNIPGSFAKCSSRFDGKKESDITAFIDAIETYKECTNIPDELALKGIPMLLTDLAATWWQGVKTTVEKWDDAVTLLKHTYGPKKPAYRIYRELFSHEQDDKTPTDIFVCQCRALLAQLPKDTLTEETQIDMVYGLLSLRIRKEVSREKITSFSKLLDLARVAEENNFEKFTAKFQKENNNKTRPKCRYCKSFGHLVDDCRRLQNNKGDRAPQKSERVDIVENSASTVNSSKPKNVPNVSCFGCGNPGYVRKDCPKCKLKSENKESSEFYSLDTGDLSFSPRQRPIVNVEICGAKGTGYVDTAAKQSVAGHSLYKLLLERNQAFHKTRLQVTLADGHESEKSVLTTKIDVILQGRTIPTSFIVFPESHNNVTLFGMDFIEDAQLVLNIPQRIWHFADETTWYDLHLEKVAVKQNSLELNLISTLSLRPDEGILLQPEQRAELNMSFETNNHPDLPNWTSRGYIMFSGVLYRYNPEEDYEEAQLVVPMCARKRIMTQYHDEPSAGHYGYERTLQKISKRYYWTGMRKYIRDYVKDCIDCIRYKPSNQKPAGLVKTPLFEILAIDLFGPLPIDSQGYQWILIVEDLATKWIEIFPLKYADAESCARLLIDEIFLRYGTPRRIVSDNGPQFVGNETRDVVEHEQDRRKEYSDKKRRPAPEIQVGDLVWVRTHVLSKSSTGTTSKFVPKRDGPYKIFAKKGSTSYEICRPDESVPLAKYHISDLTPYKVSEGELPTPVFPIRRRGRPPKKSFVHPESSTRTFRRSRGGVCSK</sequence>
<reference evidence="20" key="1">
    <citation type="journal article" date="2023" name="Insect Mol. Biol.">
        <title>Genome sequencing provides insights into the evolution of gene families encoding plant cell wall-degrading enzymes in longhorned beetles.</title>
        <authorList>
            <person name="Shin N.R."/>
            <person name="Okamura Y."/>
            <person name="Kirsch R."/>
            <person name="Pauchet Y."/>
        </authorList>
    </citation>
    <scope>NUCLEOTIDE SEQUENCE</scope>
    <source>
        <strain evidence="20">MMC_N1</strain>
    </source>
</reference>
<evidence type="ECO:0000256" key="9">
    <source>
        <dbReference type="ARBA" id="ARBA00022801"/>
    </source>
</evidence>
<gene>
    <name evidence="20" type="ORF">NQ317_010589</name>
</gene>
<keyword evidence="9" id="KW-0378">Hydrolase</keyword>
<evidence type="ECO:0000313" key="21">
    <source>
        <dbReference type="Proteomes" id="UP001162164"/>
    </source>
</evidence>
<feature type="domain" description="Integrase catalytic" evidence="19">
    <location>
        <begin position="582"/>
        <end position="670"/>
    </location>
</feature>
<dbReference type="Pfam" id="PF17921">
    <property type="entry name" value="Integrase_H2C2"/>
    <property type="match status" value="1"/>
</dbReference>
<evidence type="ECO:0000256" key="4">
    <source>
        <dbReference type="ARBA" id="ARBA00022695"/>
    </source>
</evidence>
<evidence type="ECO:0000256" key="15">
    <source>
        <dbReference type="ARBA" id="ARBA00023172"/>
    </source>
</evidence>
<dbReference type="EC" id="2.7.7.49" evidence="1"/>
<dbReference type="SUPFAM" id="SSF50630">
    <property type="entry name" value="Acid proteases"/>
    <property type="match status" value="1"/>
</dbReference>
<keyword evidence="12" id="KW-0695">RNA-directed DNA polymerase</keyword>
<dbReference type="InterPro" id="IPR036397">
    <property type="entry name" value="RNaseH_sf"/>
</dbReference>
<dbReference type="SMART" id="SM00343">
    <property type="entry name" value="ZnF_C2HC"/>
    <property type="match status" value="2"/>
</dbReference>
<evidence type="ECO:0000256" key="14">
    <source>
        <dbReference type="ARBA" id="ARBA00023125"/>
    </source>
</evidence>
<keyword evidence="11" id="KW-0229">DNA integration</keyword>
<accession>A0ABQ9IQD4</accession>
<dbReference type="InterPro" id="IPR045358">
    <property type="entry name" value="Ty3_capsid"/>
</dbReference>
<dbReference type="PANTHER" id="PTHR37984">
    <property type="entry name" value="PROTEIN CBG26694"/>
    <property type="match status" value="1"/>
</dbReference>